<evidence type="ECO:0000313" key="4">
    <source>
        <dbReference type="Proteomes" id="UP000246058"/>
    </source>
</evidence>
<feature type="region of interest" description="Disordered" evidence="1">
    <location>
        <begin position="1"/>
        <end position="25"/>
    </location>
</feature>
<dbReference type="Proteomes" id="UP000246058">
    <property type="component" value="Chromosome"/>
</dbReference>
<dbReference type="PROSITE" id="PS51819">
    <property type="entry name" value="VOC"/>
    <property type="match status" value="1"/>
</dbReference>
<dbReference type="InterPro" id="IPR029068">
    <property type="entry name" value="Glyas_Bleomycin-R_OHBP_Dase"/>
</dbReference>
<dbReference type="PANTHER" id="PTHR21366">
    <property type="entry name" value="GLYOXALASE FAMILY PROTEIN"/>
    <property type="match status" value="1"/>
</dbReference>
<dbReference type="EMBL" id="CP029551">
    <property type="protein sequence ID" value="AWN37445.1"/>
    <property type="molecule type" value="Genomic_DNA"/>
</dbReference>
<organism evidence="3 4">
    <name type="scientific">Methylobacterium radiodurans</name>
    <dbReference type="NCBI Taxonomy" id="2202828"/>
    <lineage>
        <taxon>Bacteria</taxon>
        <taxon>Pseudomonadati</taxon>
        <taxon>Pseudomonadota</taxon>
        <taxon>Alphaproteobacteria</taxon>
        <taxon>Hyphomicrobiales</taxon>
        <taxon>Methylobacteriaceae</taxon>
        <taxon>Methylobacterium</taxon>
    </lineage>
</organism>
<proteinExistence type="predicted"/>
<dbReference type="InterPro" id="IPR037523">
    <property type="entry name" value="VOC_core"/>
</dbReference>
<dbReference type="OrthoDB" id="9812656at2"/>
<gene>
    <name evidence="3" type="ORF">DK427_18370</name>
</gene>
<evidence type="ECO:0000259" key="2">
    <source>
        <dbReference type="PROSITE" id="PS51819"/>
    </source>
</evidence>
<evidence type="ECO:0000313" key="3">
    <source>
        <dbReference type="EMBL" id="AWN37445.1"/>
    </source>
</evidence>
<dbReference type="InterPro" id="IPR004360">
    <property type="entry name" value="Glyas_Fos-R_dOase_dom"/>
</dbReference>
<dbReference type="RefSeq" id="WP_109952522.1">
    <property type="nucleotide sequence ID" value="NZ_CP029551.1"/>
</dbReference>
<dbReference type="InterPro" id="IPR050383">
    <property type="entry name" value="GlyoxalaseI/FosfomycinResist"/>
</dbReference>
<dbReference type="SUPFAM" id="SSF54593">
    <property type="entry name" value="Glyoxalase/Bleomycin resistance protein/Dihydroxybiphenyl dioxygenase"/>
    <property type="match status" value="1"/>
</dbReference>
<reference evidence="3 4" key="1">
    <citation type="submission" date="2018-05" db="EMBL/GenBank/DDBJ databases">
        <title>Complete Genome Sequence of Methylobacterium sp. 17Sr1-43.</title>
        <authorList>
            <person name="Srinivasan S."/>
        </authorList>
    </citation>
    <scope>NUCLEOTIDE SEQUENCE [LARGE SCALE GENOMIC DNA]</scope>
    <source>
        <strain evidence="3 4">17Sr1-43</strain>
    </source>
</reference>
<name>A0A2U8VUR0_9HYPH</name>
<keyword evidence="4" id="KW-1185">Reference proteome</keyword>
<dbReference type="AlphaFoldDB" id="A0A2U8VUR0"/>
<dbReference type="PANTHER" id="PTHR21366:SF14">
    <property type="entry name" value="GLYOXALASE DOMAIN-CONTAINING PROTEIN 5"/>
    <property type="match status" value="1"/>
</dbReference>
<dbReference type="Gene3D" id="3.10.180.10">
    <property type="entry name" value="2,3-Dihydroxybiphenyl 1,2-Dioxygenase, domain 1"/>
    <property type="match status" value="1"/>
</dbReference>
<protein>
    <submittedName>
        <fullName evidence="3">VOC family virulence protein</fullName>
    </submittedName>
</protein>
<feature type="domain" description="VOC" evidence="2">
    <location>
        <begin position="33"/>
        <end position="153"/>
    </location>
</feature>
<dbReference type="Pfam" id="PF00903">
    <property type="entry name" value="Glyoxalase"/>
    <property type="match status" value="1"/>
</dbReference>
<accession>A0A2U8VUR0</accession>
<dbReference type="KEGG" id="meti:DK427_18370"/>
<evidence type="ECO:0000256" key="1">
    <source>
        <dbReference type="SAM" id="MobiDB-lite"/>
    </source>
</evidence>
<sequence>MPTTETLPEGILPQTEGEPASAGPEIPTRPAIHLDHCVIHVTDWARATAFYRDVMGAEVIERGAGFAYRFGGVQLNCHGPGVVAEPLAEKPVLPGNSDLCFRWPGTLEEAMAHLHRHGVVVERGPVERSGAAGPGISVYFRDPDGSLMEFITYPPA</sequence>